<comment type="similarity">
    <text evidence="7">Belongs to the transglycosylase MltG family.</text>
</comment>
<evidence type="ECO:0000256" key="7">
    <source>
        <dbReference type="HAMAP-Rule" id="MF_02065"/>
    </source>
</evidence>
<keyword evidence="2 7" id="KW-0812">Transmembrane</keyword>
<proteinExistence type="inferred from homology"/>
<comment type="function">
    <text evidence="7">Functions as a peptidoglycan terminase that cleaves nascent peptidoglycan strands endolytically to terminate their elongation.</text>
</comment>
<evidence type="ECO:0000256" key="1">
    <source>
        <dbReference type="ARBA" id="ARBA00022475"/>
    </source>
</evidence>
<comment type="catalytic activity">
    <reaction evidence="7">
        <text>a peptidoglycan chain = a peptidoglycan chain with N-acetyl-1,6-anhydromuramyl-[peptide] at the reducing end + a peptidoglycan chain with N-acetylglucosamine at the non-reducing end.</text>
        <dbReference type="EC" id="4.2.2.29"/>
    </reaction>
</comment>
<dbReference type="EMBL" id="QWKZ01000020">
    <property type="protein sequence ID" value="RIH87606.1"/>
    <property type="molecule type" value="Genomic_DNA"/>
</dbReference>
<evidence type="ECO:0000256" key="2">
    <source>
        <dbReference type="ARBA" id="ARBA00022692"/>
    </source>
</evidence>
<keyword evidence="1 7" id="KW-1003">Cell membrane</keyword>
<dbReference type="GO" id="GO:0071555">
    <property type="term" value="P:cell wall organization"/>
    <property type="evidence" value="ECO:0007669"/>
    <property type="project" value="UniProtKB-KW"/>
</dbReference>
<keyword evidence="5 7" id="KW-0456">Lyase</keyword>
<gene>
    <name evidence="7 9" type="primary">mltG</name>
    <name evidence="9" type="ORF">Mlute_00916</name>
</gene>
<feature type="site" description="Important for catalytic activity" evidence="7">
    <location>
        <position position="231"/>
    </location>
</feature>
<comment type="caution">
    <text evidence="9">The sequence shown here is derived from an EMBL/GenBank/DDBJ whole genome shotgun (WGS) entry which is preliminary data.</text>
</comment>
<accession>A0A399EVY9</accession>
<evidence type="ECO:0000256" key="6">
    <source>
        <dbReference type="ARBA" id="ARBA00023316"/>
    </source>
</evidence>
<protein>
    <recommendedName>
        <fullName evidence="7">Endolytic murein transglycosylase</fullName>
        <ecNumber evidence="7">4.2.2.29</ecNumber>
    </recommendedName>
    <alternativeName>
        <fullName evidence="7">Peptidoglycan lytic transglycosylase</fullName>
    </alternativeName>
    <alternativeName>
        <fullName evidence="7">Peptidoglycan polymerization terminase</fullName>
    </alternativeName>
</protein>
<sequence>MDEPTPLSEASTQERSRTPNRWILRGVLAMFLLLAGLMGYLLYLMGPTGAAAEVQISRGSGAQAVGRLLEQAGLVRSGYLFALYLRFSGLDKALKPGFYRLEGKGVRAIALTLTDPSRPLRVRITFPEGWRASEMAQRLSEHNLDGARFLELVNQPTPELRLPEAEGPTLEGYLFPATYEFPMDATPEEIIRTMTRRMAQEFTPEALERLPSLGLKSVHAWVTLASIVQAEAANPGEKPFIAGVFLNRLELGMPLQADPTVAYGLGKRLPELDRNAGDFTKDTPYNTYTRRGLPPGPIGNPGAEALRAVLNPVRTNEKGQRYLYFLHAQGRLFLNVDFQGHLRDTARYYLR</sequence>
<dbReference type="GO" id="GO:0008932">
    <property type="term" value="F:lytic endotransglycosylase activity"/>
    <property type="evidence" value="ECO:0007669"/>
    <property type="project" value="UniProtKB-UniRule"/>
</dbReference>
<evidence type="ECO:0000256" key="3">
    <source>
        <dbReference type="ARBA" id="ARBA00022989"/>
    </source>
</evidence>
<evidence type="ECO:0000313" key="9">
    <source>
        <dbReference type="EMBL" id="RIH87606.1"/>
    </source>
</evidence>
<feature type="transmembrane region" description="Helical" evidence="7">
    <location>
        <begin position="22"/>
        <end position="45"/>
    </location>
</feature>
<dbReference type="GO" id="GO:0009252">
    <property type="term" value="P:peptidoglycan biosynthetic process"/>
    <property type="evidence" value="ECO:0007669"/>
    <property type="project" value="UniProtKB-UniRule"/>
</dbReference>
<dbReference type="InterPro" id="IPR003770">
    <property type="entry name" value="MLTG-like"/>
</dbReference>
<dbReference type="Pfam" id="PF02618">
    <property type="entry name" value="YceG"/>
    <property type="match status" value="1"/>
</dbReference>
<evidence type="ECO:0000256" key="8">
    <source>
        <dbReference type="SAM" id="MobiDB-lite"/>
    </source>
</evidence>
<dbReference type="PANTHER" id="PTHR30518:SF2">
    <property type="entry name" value="ENDOLYTIC MUREIN TRANSGLYCOSYLASE"/>
    <property type="match status" value="1"/>
</dbReference>
<keyword evidence="3 7" id="KW-1133">Transmembrane helix</keyword>
<organism evidence="9 10">
    <name type="scientific">Meiothermus luteus</name>
    <dbReference type="NCBI Taxonomy" id="2026184"/>
    <lineage>
        <taxon>Bacteria</taxon>
        <taxon>Thermotogati</taxon>
        <taxon>Deinococcota</taxon>
        <taxon>Deinococci</taxon>
        <taxon>Thermales</taxon>
        <taxon>Thermaceae</taxon>
        <taxon>Meiothermus</taxon>
    </lineage>
</organism>
<keyword evidence="6 7" id="KW-0961">Cell wall biogenesis/degradation</keyword>
<dbReference type="HAMAP" id="MF_02065">
    <property type="entry name" value="MltG"/>
    <property type="match status" value="1"/>
</dbReference>
<dbReference type="CDD" id="cd08010">
    <property type="entry name" value="MltG_like"/>
    <property type="match status" value="1"/>
</dbReference>
<dbReference type="AlphaFoldDB" id="A0A399EVY9"/>
<dbReference type="NCBIfam" id="TIGR00247">
    <property type="entry name" value="endolytic transglycosylase MltG"/>
    <property type="match status" value="1"/>
</dbReference>
<dbReference type="Proteomes" id="UP000265800">
    <property type="component" value="Unassembled WGS sequence"/>
</dbReference>
<dbReference type="GO" id="GO:0005886">
    <property type="term" value="C:plasma membrane"/>
    <property type="evidence" value="ECO:0007669"/>
    <property type="project" value="UniProtKB-SubCell"/>
</dbReference>
<dbReference type="Gene3D" id="3.30.1490.480">
    <property type="entry name" value="Endolytic murein transglycosylase"/>
    <property type="match status" value="1"/>
</dbReference>
<keyword evidence="10" id="KW-1185">Reference proteome</keyword>
<dbReference type="PANTHER" id="PTHR30518">
    <property type="entry name" value="ENDOLYTIC MUREIN TRANSGLYCOSYLASE"/>
    <property type="match status" value="1"/>
</dbReference>
<dbReference type="OrthoDB" id="9814591at2"/>
<evidence type="ECO:0000256" key="5">
    <source>
        <dbReference type="ARBA" id="ARBA00023239"/>
    </source>
</evidence>
<reference evidence="9 10" key="1">
    <citation type="submission" date="2018-08" db="EMBL/GenBank/DDBJ databases">
        <title>Meiothermus luteus KCTC 52599 genome sequencing project.</title>
        <authorList>
            <person name="Da Costa M.S."/>
            <person name="Albuquerque L."/>
            <person name="Raposo P."/>
            <person name="Froufe H.J.C."/>
            <person name="Barroso C.S."/>
            <person name="Egas C."/>
        </authorList>
    </citation>
    <scope>NUCLEOTIDE SEQUENCE [LARGE SCALE GENOMIC DNA]</scope>
    <source>
        <strain evidence="9 10">KCTC 52599</strain>
    </source>
</reference>
<evidence type="ECO:0000313" key="10">
    <source>
        <dbReference type="Proteomes" id="UP000265800"/>
    </source>
</evidence>
<name>A0A399EVY9_9DEIN</name>
<dbReference type="RefSeq" id="WP_119359582.1">
    <property type="nucleotide sequence ID" value="NZ_QWKZ01000020.1"/>
</dbReference>
<feature type="region of interest" description="Disordered" evidence="8">
    <location>
        <begin position="275"/>
        <end position="297"/>
    </location>
</feature>
<keyword evidence="4 7" id="KW-0472">Membrane</keyword>
<dbReference type="EC" id="4.2.2.29" evidence="7"/>
<comment type="subcellular location">
    <subcellularLocation>
        <location evidence="7">Cell membrane</location>
        <topology evidence="7">Single-pass membrane protein</topology>
    </subcellularLocation>
</comment>
<evidence type="ECO:0000256" key="4">
    <source>
        <dbReference type="ARBA" id="ARBA00023136"/>
    </source>
</evidence>